<organism evidence="2 3">
    <name type="scientific">Streptomyces montanisoli</name>
    <dbReference type="NCBI Taxonomy" id="2798581"/>
    <lineage>
        <taxon>Bacteria</taxon>
        <taxon>Bacillati</taxon>
        <taxon>Actinomycetota</taxon>
        <taxon>Actinomycetes</taxon>
        <taxon>Kitasatosporales</taxon>
        <taxon>Streptomycetaceae</taxon>
        <taxon>Streptomyces</taxon>
    </lineage>
</organism>
<proteinExistence type="predicted"/>
<dbReference type="PANTHER" id="PTHR42951">
    <property type="entry name" value="METALLO-BETA-LACTAMASE DOMAIN-CONTAINING"/>
    <property type="match status" value="1"/>
</dbReference>
<evidence type="ECO:0000313" key="3">
    <source>
        <dbReference type="Proteomes" id="UP000670475"/>
    </source>
</evidence>
<feature type="domain" description="Metallo-beta-lactamase" evidence="1">
    <location>
        <begin position="17"/>
        <end position="218"/>
    </location>
</feature>
<dbReference type="Pfam" id="PF00753">
    <property type="entry name" value="Lactamase_B"/>
    <property type="match status" value="1"/>
</dbReference>
<dbReference type="Gene3D" id="3.60.15.10">
    <property type="entry name" value="Ribonuclease Z/Hydroxyacylglutathione hydrolase-like"/>
    <property type="match status" value="1"/>
</dbReference>
<keyword evidence="3" id="KW-1185">Reference proteome</keyword>
<reference evidence="2" key="1">
    <citation type="submission" date="2021-03" db="EMBL/GenBank/DDBJ databases">
        <title>Whole genome sequence of Streptomyces bomunensis MMS17-BM035.</title>
        <authorList>
            <person name="Lee J.H."/>
        </authorList>
    </citation>
    <scope>NUCLEOTIDE SEQUENCE</scope>
    <source>
        <strain evidence="2">MMS17-BM035</strain>
    </source>
</reference>
<dbReference type="InterPro" id="IPR001279">
    <property type="entry name" value="Metallo-B-lactamas"/>
</dbReference>
<evidence type="ECO:0000259" key="1">
    <source>
        <dbReference type="SMART" id="SM00849"/>
    </source>
</evidence>
<dbReference type="SMART" id="SM00849">
    <property type="entry name" value="Lactamase_B"/>
    <property type="match status" value="1"/>
</dbReference>
<dbReference type="AlphaFoldDB" id="A0A940RUK9"/>
<protein>
    <submittedName>
        <fullName evidence="2">MBL fold metallo-hydrolase</fullName>
    </submittedName>
</protein>
<dbReference type="InterPro" id="IPR036866">
    <property type="entry name" value="RibonucZ/Hydroxyglut_hydro"/>
</dbReference>
<dbReference type="EMBL" id="JAGIQL010000019">
    <property type="protein sequence ID" value="MBP0457315.1"/>
    <property type="molecule type" value="Genomic_DNA"/>
</dbReference>
<accession>A0A940RUK9</accession>
<evidence type="ECO:0000313" key="2">
    <source>
        <dbReference type="EMBL" id="MBP0457315.1"/>
    </source>
</evidence>
<dbReference type="CDD" id="cd07721">
    <property type="entry name" value="yflN-like_MBL-fold"/>
    <property type="match status" value="1"/>
</dbReference>
<dbReference type="SUPFAM" id="SSF56281">
    <property type="entry name" value="Metallo-hydrolase/oxidoreductase"/>
    <property type="match status" value="1"/>
</dbReference>
<dbReference type="Proteomes" id="UP000670475">
    <property type="component" value="Unassembled WGS sequence"/>
</dbReference>
<comment type="caution">
    <text evidence="2">The sequence shown here is derived from an EMBL/GenBank/DDBJ whole genome shotgun (WGS) entry which is preliminary data.</text>
</comment>
<sequence>MALIQLGARVWQLPFPVGHVHLVRLASGGFAVVDTGVAGSAPAILDAVASLGGEPRDVRLIVLTHSHLDHTGSAADLVSATGARVLAGAADAPYISGERPEPPPVHTEKERTLHEQIMAGLASTGAPPHPPVRVDAELRDGDSPDDWGEAVRVLHVPGHTPGSIALYLPDTGVLFPGDTIATVEGRAVLGPFNVDRAAAVASFRRLAALEPGTVCVPHGDPLTVDAAKTLTAATPQDDWL</sequence>
<name>A0A940RUK9_9ACTN</name>
<dbReference type="RefSeq" id="WP_209339087.1">
    <property type="nucleotide sequence ID" value="NZ_JAGIQL010000019.1"/>
</dbReference>
<dbReference type="InterPro" id="IPR050855">
    <property type="entry name" value="NDM-1-like"/>
</dbReference>
<gene>
    <name evidence="2" type="ORF">JFN87_07350</name>
</gene>
<dbReference type="PANTHER" id="PTHR42951:SF17">
    <property type="entry name" value="METALLO-BETA-LACTAMASE DOMAIN-CONTAINING PROTEIN"/>
    <property type="match status" value="1"/>
</dbReference>